<protein>
    <recommendedName>
        <fullName evidence="4">Fucosyltransferase</fullName>
    </recommendedName>
</protein>
<dbReference type="EMBL" id="HBIX01003601">
    <property type="protein sequence ID" value="CAE0710066.1"/>
    <property type="molecule type" value="Transcribed_RNA"/>
</dbReference>
<evidence type="ECO:0000256" key="2">
    <source>
        <dbReference type="SAM" id="SignalP"/>
    </source>
</evidence>
<dbReference type="GO" id="GO:0046921">
    <property type="term" value="F:alpha-(1-&gt;6)-fucosyltransferase activity"/>
    <property type="evidence" value="ECO:0007669"/>
    <property type="project" value="TreeGrafter"/>
</dbReference>
<evidence type="ECO:0008006" key="4">
    <source>
        <dbReference type="Google" id="ProtNLM"/>
    </source>
</evidence>
<feature type="chain" id="PRO_5031538266" description="Fucosyltransferase" evidence="2">
    <location>
        <begin position="26"/>
        <end position="700"/>
    </location>
</feature>
<keyword evidence="2" id="KW-0732">Signal</keyword>
<dbReference type="PANTHER" id="PTHR13132">
    <property type="entry name" value="ALPHA- 1,6 -FUCOSYLTRANSFERASE"/>
    <property type="match status" value="1"/>
</dbReference>
<organism evidence="3">
    <name type="scientific">Pseudo-nitzschia australis</name>
    <dbReference type="NCBI Taxonomy" id="44445"/>
    <lineage>
        <taxon>Eukaryota</taxon>
        <taxon>Sar</taxon>
        <taxon>Stramenopiles</taxon>
        <taxon>Ochrophyta</taxon>
        <taxon>Bacillariophyta</taxon>
        <taxon>Bacillariophyceae</taxon>
        <taxon>Bacillariophycidae</taxon>
        <taxon>Bacillariales</taxon>
        <taxon>Bacillariaceae</taxon>
        <taxon>Pseudo-nitzschia</taxon>
    </lineage>
</organism>
<dbReference type="PANTHER" id="PTHR13132:SF29">
    <property type="entry name" value="ALPHA-(1,6)-FUCOSYLTRANSFERASE"/>
    <property type="match status" value="1"/>
</dbReference>
<reference evidence="3" key="1">
    <citation type="submission" date="2021-01" db="EMBL/GenBank/DDBJ databases">
        <authorList>
            <person name="Corre E."/>
            <person name="Pelletier E."/>
            <person name="Niang G."/>
            <person name="Scheremetjew M."/>
            <person name="Finn R."/>
            <person name="Kale V."/>
            <person name="Holt S."/>
            <person name="Cochrane G."/>
            <person name="Meng A."/>
            <person name="Brown T."/>
            <person name="Cohen L."/>
        </authorList>
    </citation>
    <scope>NUCLEOTIDE SEQUENCE</scope>
    <source>
        <strain evidence="3">10249 10 AB</strain>
    </source>
</reference>
<feature type="region of interest" description="Disordered" evidence="1">
    <location>
        <begin position="42"/>
        <end position="100"/>
    </location>
</feature>
<name>A0A7S4ABF2_9STRA</name>
<accession>A0A7S4ABF2</accession>
<sequence length="700" mass="79602">MFRNSVIKLCFLVAVLYQLWGMVRLNSQFTDETWKELSEQPQLGQLRNTSPNATILQTKQEGSNATKTKTSRRILDDSNDFQSHYPPPNTRTSQQPKAVVGNKSVPVKLATPSLASPSSFSEIRDACFGSNSDKWIFGNISSNNHDGITPELLDTLMEGPAHVQKLPSLFDQTICHQDSPLRNFSARTTSDDRGSIDYLAFVEDWYQRFLYLALHWKFHRPALNEYRSRKRCVEDNGRDGSLSLQSFMDHHGIGTMDFECKDEKFVIIPVGSVGFGALLNTQASLSILLALRTNRIPIFSSRSYFYWQKRKGDQDPWLLAPSNCSRKDMQCYFLPITPCTVTNEELEKAPLYGSTRQEQQFLRTNVAIPPELEKERVIVLNSGLSGKTIDTPDMREISHGVVGKLMDEWKKAQNEGGDLSRSDQDWEAIHLAHQWIIEKTKVDPSGLLHQVYVYLLRPNPHYKNLLNRQMSAIGTQRIHPSETVGFAIRGSDKCKSESTCLPFYRYMEFVTDIAYPALRYSSNIRTSTDSDTRPKLIMTTEDPKIFNDSLAYQHNQSFPFQFLVNDNDNMQGSGYPREFASGEEEKTIVSSLVALQLHFNAGKVYLNCCSNFHLVLKYLLHGQCGARRHGHDFVFATNTRNDSAPAPTPVAQCLSDDGFPKKYRICCNWSKKNSVCGEIWKEYLMEKEKNNLLPKTNVAA</sequence>
<gene>
    <name evidence="3" type="ORF">PAUS00366_LOCUS2786</name>
</gene>
<proteinExistence type="predicted"/>
<dbReference type="AlphaFoldDB" id="A0A7S4ABF2"/>
<evidence type="ECO:0000313" key="3">
    <source>
        <dbReference type="EMBL" id="CAE0710066.1"/>
    </source>
</evidence>
<feature type="compositionally biased region" description="Polar residues" evidence="1">
    <location>
        <begin position="42"/>
        <end position="68"/>
    </location>
</feature>
<evidence type="ECO:0000256" key="1">
    <source>
        <dbReference type="SAM" id="MobiDB-lite"/>
    </source>
</evidence>
<feature type="signal peptide" evidence="2">
    <location>
        <begin position="1"/>
        <end position="25"/>
    </location>
</feature>
<dbReference type="GO" id="GO:0006487">
    <property type="term" value="P:protein N-linked glycosylation"/>
    <property type="evidence" value="ECO:0007669"/>
    <property type="project" value="TreeGrafter"/>
</dbReference>